<feature type="region of interest" description="Disordered" evidence="1">
    <location>
        <begin position="191"/>
        <end position="232"/>
    </location>
</feature>
<dbReference type="OrthoDB" id="5965145at2759"/>
<dbReference type="AlphaFoldDB" id="A0A1X7SKK4"/>
<dbReference type="EnsemblMetazoa" id="Aqu2.1.02556_001">
    <property type="protein sequence ID" value="Aqu2.1.02556_001"/>
    <property type="gene ID" value="Aqu2.1.02556"/>
</dbReference>
<accession>A0A1X7SKK4</accession>
<feature type="compositionally biased region" description="Polar residues" evidence="1">
    <location>
        <begin position="196"/>
        <end position="207"/>
    </location>
</feature>
<evidence type="ECO:0000256" key="1">
    <source>
        <dbReference type="SAM" id="MobiDB-lite"/>
    </source>
</evidence>
<proteinExistence type="predicted"/>
<dbReference type="InParanoid" id="A0A1X7SKK4"/>
<reference evidence="2" key="1">
    <citation type="submission" date="2017-05" db="UniProtKB">
        <authorList>
            <consortium name="EnsemblMetazoa"/>
        </authorList>
    </citation>
    <scope>IDENTIFICATION</scope>
</reference>
<dbReference type="PANTHER" id="PTHR35158">
    <property type="entry name" value="CDNA SEQUENCE CN725425"/>
    <property type="match status" value="1"/>
</dbReference>
<evidence type="ECO:0000313" key="2">
    <source>
        <dbReference type="EnsemblMetazoa" id="Aqu2.1.02556_001"/>
    </source>
</evidence>
<dbReference type="InterPro" id="IPR027883">
    <property type="entry name" value="Redic1-like"/>
</dbReference>
<name>A0A1X7SKK4_AMPQE</name>
<dbReference type="PANTHER" id="PTHR35158:SF1">
    <property type="entry name" value="CDNA SEQUENCE CN725425"/>
    <property type="match status" value="1"/>
</dbReference>
<dbReference type="eggNOG" id="ENOG502SFC5">
    <property type="taxonomic scope" value="Eukaryota"/>
</dbReference>
<organism evidence="2">
    <name type="scientific">Amphimedon queenslandica</name>
    <name type="common">Sponge</name>
    <dbReference type="NCBI Taxonomy" id="400682"/>
    <lineage>
        <taxon>Eukaryota</taxon>
        <taxon>Metazoa</taxon>
        <taxon>Porifera</taxon>
        <taxon>Demospongiae</taxon>
        <taxon>Heteroscleromorpha</taxon>
        <taxon>Haplosclerida</taxon>
        <taxon>Niphatidae</taxon>
        <taxon>Amphimedon</taxon>
    </lineage>
</organism>
<sequence length="248" mass="27971">MNWVGGARTRVRHQNERKLQKEFFERKRHAVMGRGGTAKRTRQSSPPMEVQYKRIVSQDLISLRALRQTCDDHNIENKAKDNGARVPQKITLPSSNQQSNFNLDLSSSPGSQPSMLDLGSISFYDNQPKVSTAKFPPPAMDFKNRPTAKNGQKSLHNWSLNTTLNAEETSESFLDESVFHSHQRKLHPLSPPISKQELTSQNHSILTESVLPIGHNRVTKPPPPPNDDSFLSESIFHSHVKPSKPPPF</sequence>
<feature type="region of interest" description="Disordered" evidence="1">
    <location>
        <begin position="130"/>
        <end position="155"/>
    </location>
</feature>
<feature type="compositionally biased region" description="Polar residues" evidence="1">
    <location>
        <begin position="91"/>
        <end position="114"/>
    </location>
</feature>
<feature type="region of interest" description="Disordered" evidence="1">
    <location>
        <begin position="74"/>
        <end position="117"/>
    </location>
</feature>
<protein>
    <submittedName>
        <fullName evidence="2">Uncharacterized protein</fullName>
    </submittedName>
</protein>
<feature type="compositionally biased region" description="Basic and acidic residues" evidence="1">
    <location>
        <begin position="74"/>
        <end position="83"/>
    </location>
</feature>